<reference evidence="3" key="1">
    <citation type="journal article" date="2021" name="PeerJ">
        <title>Extensive microbial diversity within the chicken gut microbiome revealed by metagenomics and culture.</title>
        <authorList>
            <person name="Gilroy R."/>
            <person name="Ravi A."/>
            <person name="Getino M."/>
            <person name="Pursley I."/>
            <person name="Horton D.L."/>
            <person name="Alikhan N.F."/>
            <person name="Baker D."/>
            <person name="Gharbi K."/>
            <person name="Hall N."/>
            <person name="Watson M."/>
            <person name="Adriaenssens E.M."/>
            <person name="Foster-Nyarko E."/>
            <person name="Jarju S."/>
            <person name="Secka A."/>
            <person name="Antonio M."/>
            <person name="Oren A."/>
            <person name="Chaudhuri R.R."/>
            <person name="La Ragione R."/>
            <person name="Hildebrand F."/>
            <person name="Pallen M.J."/>
        </authorList>
    </citation>
    <scope>NUCLEOTIDE SEQUENCE</scope>
    <source>
        <strain evidence="3">CHK187-5294</strain>
    </source>
</reference>
<feature type="chain" id="PRO_5038450695" description="CBM-cenC domain-containing protein" evidence="2">
    <location>
        <begin position="23"/>
        <end position="755"/>
    </location>
</feature>
<sequence length="755" mass="82807">MKKLLKKLGALLLCLVFVFSLAACGDKTPTKDDPDDPTVDPPPTQTDPVPPELSELIDDEYATAERGDKPEVPRFPEDEEWKQLLEKQQAIEAGEKFTETFDGTYFTSRLSAVSDGASFETIEGSDAIEGKSLRITTEGNYAGIRLTGAKFIAGATYTVKMDYNVITPSDDFFFQFRDATAGSVSDLFTTFGATAGKGSIEHTFTLGMYSGYYIMIMPRTKAGELVIDNIEITRDDSRPMASEVSLKGEVAVGSTVEASYVYSDYENDPEGESEIRWFTALTDTGMNKMMLDNTGKTLEITEDMNGKYIGFQVIPKSQGENSTGVPVLYMATETVGGGRPDYGEKFSLEPGESFTETFEADTGEDKNLIYVPHGNTDNYIYKDADRNSNVLRIKSDGAYYGTDFTGISFTKNWTYTISFDYAFVTVPNTFYVQLRSTMGDSFYQIPTEDAVAGKWEHISGELTVGNADDAFLMMFPDATAVEILIDNLTITRAEPPEDNPPTAIDLSLEGELTIGSTLTAHYTYQDSENDPEGESEIQWFAGLSDTGKNKTLLDNEGSTLVITEDLAGMYIGFQVIPKAASGSDPVGSPVLLISKDKVGNTQVNAGETFTLAVGESFTEDFEATVGQEKNLLFVPHGDTDDYIYYDAARSSNVLRIASGGGYLGTDFEGITFEANATYRISFEFTFEVIPDTFYVQIRANGQDSFFQLPTDQPAGVWQQASGELTVKDSGGYLMMFTQGLPVQILVDNLKIERIA</sequence>
<accession>A0A9D2CYL3</accession>
<evidence type="ECO:0000313" key="3">
    <source>
        <dbReference type="EMBL" id="HIZ03250.1"/>
    </source>
</evidence>
<gene>
    <name evidence="3" type="ORF">H9727_03090</name>
</gene>
<feature type="region of interest" description="Disordered" evidence="1">
    <location>
        <begin position="27"/>
        <end position="53"/>
    </location>
</feature>
<protein>
    <recommendedName>
        <fullName evidence="5">CBM-cenC domain-containing protein</fullName>
    </recommendedName>
</protein>
<feature type="compositionally biased region" description="Pro residues" evidence="1">
    <location>
        <begin position="39"/>
        <end position="51"/>
    </location>
</feature>
<comment type="caution">
    <text evidence="3">The sequence shown here is derived from an EMBL/GenBank/DDBJ whole genome shotgun (WGS) entry which is preliminary data.</text>
</comment>
<evidence type="ECO:0000256" key="1">
    <source>
        <dbReference type="SAM" id="MobiDB-lite"/>
    </source>
</evidence>
<dbReference type="Proteomes" id="UP000824132">
    <property type="component" value="Unassembled WGS sequence"/>
</dbReference>
<reference evidence="3" key="2">
    <citation type="submission" date="2021-04" db="EMBL/GenBank/DDBJ databases">
        <authorList>
            <person name="Gilroy R."/>
        </authorList>
    </citation>
    <scope>NUCLEOTIDE SEQUENCE</scope>
    <source>
        <strain evidence="3">CHK187-5294</strain>
    </source>
</reference>
<dbReference type="PROSITE" id="PS51257">
    <property type="entry name" value="PROKAR_LIPOPROTEIN"/>
    <property type="match status" value="1"/>
</dbReference>
<organism evidence="3 4">
    <name type="scientific">Candidatus Borkfalkia avistercoris</name>
    <dbReference type="NCBI Taxonomy" id="2838504"/>
    <lineage>
        <taxon>Bacteria</taxon>
        <taxon>Bacillati</taxon>
        <taxon>Bacillota</taxon>
        <taxon>Clostridia</taxon>
        <taxon>Christensenellales</taxon>
        <taxon>Christensenellaceae</taxon>
        <taxon>Candidatus Borkfalkia</taxon>
    </lineage>
</organism>
<dbReference type="AlphaFoldDB" id="A0A9D2CYL3"/>
<dbReference type="EMBL" id="DXCL01000020">
    <property type="protein sequence ID" value="HIZ03250.1"/>
    <property type="molecule type" value="Genomic_DNA"/>
</dbReference>
<dbReference type="Gene3D" id="2.60.120.260">
    <property type="entry name" value="Galactose-binding domain-like"/>
    <property type="match status" value="2"/>
</dbReference>
<dbReference type="SUPFAM" id="SSF49785">
    <property type="entry name" value="Galactose-binding domain-like"/>
    <property type="match status" value="1"/>
</dbReference>
<keyword evidence="2" id="KW-0732">Signal</keyword>
<name>A0A9D2CYL3_9FIRM</name>
<evidence type="ECO:0000256" key="2">
    <source>
        <dbReference type="SAM" id="SignalP"/>
    </source>
</evidence>
<dbReference type="InterPro" id="IPR008979">
    <property type="entry name" value="Galactose-bd-like_sf"/>
</dbReference>
<feature type="signal peptide" evidence="2">
    <location>
        <begin position="1"/>
        <end position="22"/>
    </location>
</feature>
<proteinExistence type="predicted"/>
<evidence type="ECO:0000313" key="4">
    <source>
        <dbReference type="Proteomes" id="UP000824132"/>
    </source>
</evidence>
<dbReference type="Gene3D" id="2.60.40.2700">
    <property type="match status" value="2"/>
</dbReference>
<evidence type="ECO:0008006" key="5">
    <source>
        <dbReference type="Google" id="ProtNLM"/>
    </source>
</evidence>